<dbReference type="Pfam" id="PF07831">
    <property type="entry name" value="PYNP_C"/>
    <property type="match status" value="1"/>
</dbReference>
<dbReference type="Pfam" id="PF02885">
    <property type="entry name" value="Glycos_trans_3N"/>
    <property type="match status" value="1"/>
</dbReference>
<dbReference type="InterPro" id="IPR013466">
    <property type="entry name" value="Thymidine/AMP_Pase"/>
</dbReference>
<dbReference type="SUPFAM" id="SSF54680">
    <property type="entry name" value="Pyrimidine nucleoside phosphorylase C-terminal domain"/>
    <property type="match status" value="1"/>
</dbReference>
<dbReference type="InterPro" id="IPR036320">
    <property type="entry name" value="Glycosyl_Trfase_fam3_N_dom_sf"/>
</dbReference>
<dbReference type="GO" id="GO:0016763">
    <property type="term" value="F:pentosyltransferase activity"/>
    <property type="evidence" value="ECO:0007669"/>
    <property type="project" value="InterPro"/>
</dbReference>
<dbReference type="EMBL" id="LR131569">
    <property type="protein sequence ID" value="VDS10957.1"/>
    <property type="molecule type" value="Genomic_DNA"/>
</dbReference>
<keyword evidence="2" id="KW-0808">Transferase</keyword>
<dbReference type="GO" id="GO:0004645">
    <property type="term" value="F:1,4-alpha-oligoglucan phosphorylase activity"/>
    <property type="evidence" value="ECO:0007669"/>
    <property type="project" value="InterPro"/>
</dbReference>
<accession>A0A447ITZ2</accession>
<evidence type="ECO:0000256" key="1">
    <source>
        <dbReference type="ARBA" id="ARBA00022676"/>
    </source>
</evidence>
<dbReference type="Pfam" id="PF00591">
    <property type="entry name" value="Glycos_transf_3"/>
    <property type="match status" value="1"/>
</dbReference>
<dbReference type="InterPro" id="IPR000312">
    <property type="entry name" value="Glycosyl_Trfase_fam3"/>
</dbReference>
<dbReference type="SUPFAM" id="SSF52418">
    <property type="entry name" value="Nucleoside phosphorylase/phosphoribosyltransferase catalytic domain"/>
    <property type="match status" value="1"/>
</dbReference>
<dbReference type="PANTHER" id="PTHR10515">
    <property type="entry name" value="THYMIDINE PHOSPHORYLASE"/>
    <property type="match status" value="1"/>
</dbReference>
<dbReference type="NCBIfam" id="TIGR02645">
    <property type="entry name" value="ARCH_P_rylase"/>
    <property type="match status" value="1"/>
</dbReference>
<evidence type="ECO:0000313" key="4">
    <source>
        <dbReference type="EMBL" id="VDS10957.1"/>
    </source>
</evidence>
<keyword evidence="1" id="KW-0328">Glycosyltransferase</keyword>
<sequence>MKLKVKDVDLSTGGPVIAILNEKDAKAMGINAAERVSVSRLKKKNQIVAVADIATSGIKPGEVGLFEEPLKQLGIKGGVRVDIGLSARPISVKHISEKLNSVELSEKKINEIIDDIMNNRLSEVEMAYFVSACYTEGLSMKETAALTNAIVYSGSVLGLKKKVIIDKHCVGGVPNNRTTPIVVPLLASLGYTMPKTSSRSITSPAGTADTVEVVAPVSLTLKKLKEVVAKTNACMVWGGSINLAAADDKLIRIRHPLSIDPEGMLLASILAKKKAVGATHVIIDIPCGYMAKFSSKKKAENLASKFVALGKMLGMKIKVVITDGSQPIGNGIGPAMEMVDVISVLKGNGPTDLREKAVYIAVEMLKIVNEKNAEQKVLDALDSGRAYEKFMEIVVAQGGRKHICIPKARNFHDIKAPKDGAVSLINNKGVAVIAKFAGAPEDKAAGIYLRVHKGDKVKKGEVLFTIYSKSKMKLNSAIDTTNCVEHVVVK</sequence>
<gene>
    <name evidence="4" type="primary">deoA</name>
</gene>
<evidence type="ECO:0000256" key="2">
    <source>
        <dbReference type="ARBA" id="ARBA00022679"/>
    </source>
</evidence>
<dbReference type="Gene3D" id="3.90.1170.30">
    <property type="entry name" value="Pyrimidine nucleoside phosphorylase-like, C-terminal domain"/>
    <property type="match status" value="1"/>
</dbReference>
<dbReference type="InterPro" id="IPR017459">
    <property type="entry name" value="Glycosyl_Trfase_fam3_N_dom"/>
</dbReference>
<dbReference type="Gene3D" id="2.40.40.20">
    <property type="match status" value="1"/>
</dbReference>
<dbReference type="InterPro" id="IPR035902">
    <property type="entry name" value="Nuc_phospho_transferase"/>
</dbReference>
<protein>
    <submittedName>
        <fullName evidence="4">AMP phosphorylase</fullName>
    </submittedName>
</protein>
<dbReference type="InterPro" id="IPR000053">
    <property type="entry name" value="Thymidine/pyrmidine_PPase"/>
</dbReference>
<dbReference type="GO" id="GO:0006206">
    <property type="term" value="P:pyrimidine nucleobase metabolic process"/>
    <property type="evidence" value="ECO:0007669"/>
    <property type="project" value="InterPro"/>
</dbReference>
<dbReference type="SUPFAM" id="SSF47648">
    <property type="entry name" value="Nucleoside phosphorylase/phosphoribosyltransferase N-terminal domain"/>
    <property type="match status" value="1"/>
</dbReference>
<dbReference type="SMART" id="SM00941">
    <property type="entry name" value="PYNP_C"/>
    <property type="match status" value="1"/>
</dbReference>
<name>A0A447ITZ2_9ARCH</name>
<dbReference type="Gene3D" id="1.20.970.50">
    <property type="match status" value="1"/>
</dbReference>
<dbReference type="InterPro" id="IPR013102">
    <property type="entry name" value="PYNP_C"/>
</dbReference>
<dbReference type="AlphaFoldDB" id="A0A447ITZ2"/>
<dbReference type="Gene3D" id="3.40.1030.10">
    <property type="entry name" value="Nucleoside phosphorylase/phosphoribosyltransferase catalytic domain"/>
    <property type="match status" value="1"/>
</dbReference>
<reference evidence="4" key="1">
    <citation type="submission" date="2018-12" db="EMBL/GenBank/DDBJ databases">
        <authorList>
            <person name="Jaffe A."/>
        </authorList>
    </citation>
    <scope>NUCLEOTIDE SEQUENCE</scope>
</reference>
<dbReference type="GO" id="GO:0006213">
    <property type="term" value="P:pyrimidine nucleoside metabolic process"/>
    <property type="evidence" value="ECO:0007669"/>
    <property type="project" value="InterPro"/>
</dbReference>
<proteinExistence type="predicted"/>
<dbReference type="InterPro" id="IPR036566">
    <property type="entry name" value="PYNP-like_C_sf"/>
</dbReference>
<feature type="domain" description="Pyrimidine nucleoside phosphorylase C-terminal" evidence="3">
    <location>
        <begin position="421"/>
        <end position="487"/>
    </location>
</feature>
<dbReference type="GO" id="GO:0005829">
    <property type="term" value="C:cytosol"/>
    <property type="evidence" value="ECO:0007669"/>
    <property type="project" value="TreeGrafter"/>
</dbReference>
<organism evidence="4">
    <name type="scientific">uncultured Candidatus Pacearchaeota archaeon</name>
    <dbReference type="NCBI Taxonomy" id="2109283"/>
    <lineage>
        <taxon>Archaea</taxon>
        <taxon>Candidatus Pacearchaeota</taxon>
        <taxon>environmental samples</taxon>
    </lineage>
</organism>
<dbReference type="PANTHER" id="PTHR10515:SF0">
    <property type="entry name" value="THYMIDINE PHOSPHORYLASE"/>
    <property type="match status" value="1"/>
</dbReference>
<dbReference type="NCBIfam" id="NF003338">
    <property type="entry name" value="PRK04350.1"/>
    <property type="match status" value="1"/>
</dbReference>
<evidence type="ECO:0000259" key="3">
    <source>
        <dbReference type="SMART" id="SM00941"/>
    </source>
</evidence>